<name>A0ACC2NTA5_9HYME</name>
<proteinExistence type="predicted"/>
<dbReference type="Proteomes" id="UP001239111">
    <property type="component" value="Chromosome 3"/>
</dbReference>
<reference evidence="1" key="1">
    <citation type="submission" date="2023-04" db="EMBL/GenBank/DDBJ databases">
        <title>A chromosome-level genome assembly of the parasitoid wasp Eretmocerus hayati.</title>
        <authorList>
            <person name="Zhong Y."/>
            <person name="Liu S."/>
            <person name="Liu Y."/>
        </authorList>
    </citation>
    <scope>NUCLEOTIDE SEQUENCE</scope>
    <source>
        <strain evidence="1">ZJU_SS_LIU_2023</strain>
    </source>
</reference>
<accession>A0ACC2NTA5</accession>
<evidence type="ECO:0000313" key="1">
    <source>
        <dbReference type="EMBL" id="KAJ8674098.1"/>
    </source>
</evidence>
<comment type="caution">
    <text evidence="1">The sequence shown here is derived from an EMBL/GenBank/DDBJ whole genome shotgun (WGS) entry which is preliminary data.</text>
</comment>
<evidence type="ECO:0000313" key="2">
    <source>
        <dbReference type="Proteomes" id="UP001239111"/>
    </source>
</evidence>
<gene>
    <name evidence="1" type="ORF">QAD02_005360</name>
</gene>
<sequence length="115" mass="13615">MERVPCTVFRYSLKNEPSESDINKKVLEKTNYAFLAEYLNPRYDMICDVMYNDLGNSKYDVDELLNEKKCPARKPHEEEQEYVKKFFEFKCTQAIVNRKSFYVRAVIIPAGSLHM</sequence>
<protein>
    <submittedName>
        <fullName evidence="1">Uncharacterized protein</fullName>
    </submittedName>
</protein>
<organism evidence="1 2">
    <name type="scientific">Eretmocerus hayati</name>
    <dbReference type="NCBI Taxonomy" id="131215"/>
    <lineage>
        <taxon>Eukaryota</taxon>
        <taxon>Metazoa</taxon>
        <taxon>Ecdysozoa</taxon>
        <taxon>Arthropoda</taxon>
        <taxon>Hexapoda</taxon>
        <taxon>Insecta</taxon>
        <taxon>Pterygota</taxon>
        <taxon>Neoptera</taxon>
        <taxon>Endopterygota</taxon>
        <taxon>Hymenoptera</taxon>
        <taxon>Apocrita</taxon>
        <taxon>Proctotrupomorpha</taxon>
        <taxon>Chalcidoidea</taxon>
        <taxon>Aphelinidae</taxon>
        <taxon>Aphelininae</taxon>
        <taxon>Eretmocerus</taxon>
    </lineage>
</organism>
<keyword evidence="2" id="KW-1185">Reference proteome</keyword>
<dbReference type="EMBL" id="CM056743">
    <property type="protein sequence ID" value="KAJ8674098.1"/>
    <property type="molecule type" value="Genomic_DNA"/>
</dbReference>